<dbReference type="Proteomes" id="UP001432322">
    <property type="component" value="Unassembled WGS sequence"/>
</dbReference>
<proteinExistence type="predicted"/>
<evidence type="ECO:0008006" key="4">
    <source>
        <dbReference type="Google" id="ProtNLM"/>
    </source>
</evidence>
<evidence type="ECO:0000256" key="1">
    <source>
        <dbReference type="SAM" id="Phobius"/>
    </source>
</evidence>
<dbReference type="PANTHER" id="PTHR31552">
    <property type="entry name" value="SERPENTINE RECEPTOR CLASS GAMMA"/>
    <property type="match status" value="1"/>
</dbReference>
<protein>
    <recommendedName>
        <fullName evidence="4">G protein-coupled receptor</fullName>
    </recommendedName>
</protein>
<keyword evidence="1" id="KW-1133">Transmembrane helix</keyword>
<organism evidence="2 3">
    <name type="scientific">Pristionchus fissidentatus</name>
    <dbReference type="NCBI Taxonomy" id="1538716"/>
    <lineage>
        <taxon>Eukaryota</taxon>
        <taxon>Metazoa</taxon>
        <taxon>Ecdysozoa</taxon>
        <taxon>Nematoda</taxon>
        <taxon>Chromadorea</taxon>
        <taxon>Rhabditida</taxon>
        <taxon>Rhabditina</taxon>
        <taxon>Diplogasteromorpha</taxon>
        <taxon>Diplogasteroidea</taxon>
        <taxon>Neodiplogasteridae</taxon>
        <taxon>Pristionchus</taxon>
    </lineage>
</organism>
<keyword evidence="1" id="KW-0812">Transmembrane</keyword>
<keyword evidence="3" id="KW-1185">Reference proteome</keyword>
<feature type="transmembrane region" description="Helical" evidence="1">
    <location>
        <begin position="54"/>
        <end position="77"/>
    </location>
</feature>
<evidence type="ECO:0000313" key="3">
    <source>
        <dbReference type="Proteomes" id="UP001432322"/>
    </source>
</evidence>
<feature type="non-terminal residue" evidence="2">
    <location>
        <position position="93"/>
    </location>
</feature>
<evidence type="ECO:0000313" key="2">
    <source>
        <dbReference type="EMBL" id="GMT23311.1"/>
    </source>
</evidence>
<dbReference type="EMBL" id="BTSY01000004">
    <property type="protein sequence ID" value="GMT23311.1"/>
    <property type="molecule type" value="Genomic_DNA"/>
</dbReference>
<feature type="transmembrane region" description="Helical" evidence="1">
    <location>
        <begin position="21"/>
        <end position="48"/>
    </location>
</feature>
<reference evidence="2" key="1">
    <citation type="submission" date="2023-10" db="EMBL/GenBank/DDBJ databases">
        <title>Genome assembly of Pristionchus species.</title>
        <authorList>
            <person name="Yoshida K."/>
            <person name="Sommer R.J."/>
        </authorList>
    </citation>
    <scope>NUCLEOTIDE SEQUENCE</scope>
    <source>
        <strain evidence="2">RS5133</strain>
    </source>
</reference>
<feature type="non-terminal residue" evidence="2">
    <location>
        <position position="1"/>
    </location>
</feature>
<name>A0AAV5VUB5_9BILA</name>
<accession>A0AAV5VUB5</accession>
<sequence>LLYFFLLIRIATAKDSHFKTPFYFFFTTTAIYGFITIFTFAIGTQFILTQNWAWVLKLFWVVNHIGAYGSTIGKLIIVVHRYSVLKSTNLAEN</sequence>
<keyword evidence="1" id="KW-0472">Membrane</keyword>
<dbReference type="PANTHER" id="PTHR31552:SF31">
    <property type="entry name" value="SERPENTINE RECEPTOR CLASS GAMMA"/>
    <property type="match status" value="1"/>
</dbReference>
<dbReference type="AlphaFoldDB" id="A0AAV5VUB5"/>
<gene>
    <name evidence="2" type="ORF">PFISCL1PPCAC_14608</name>
</gene>
<comment type="caution">
    <text evidence="2">The sequence shown here is derived from an EMBL/GenBank/DDBJ whole genome shotgun (WGS) entry which is preliminary data.</text>
</comment>